<dbReference type="GO" id="GO:0005524">
    <property type="term" value="F:ATP binding"/>
    <property type="evidence" value="ECO:0007669"/>
    <property type="project" value="UniProtKB-KW"/>
</dbReference>
<evidence type="ECO:0000313" key="8">
    <source>
        <dbReference type="EMBL" id="GAI51489.1"/>
    </source>
</evidence>
<dbReference type="GO" id="GO:0004820">
    <property type="term" value="F:glycine-tRNA ligase activity"/>
    <property type="evidence" value="ECO:0007669"/>
    <property type="project" value="TreeGrafter"/>
</dbReference>
<dbReference type="GO" id="GO:0044281">
    <property type="term" value="P:small molecule metabolic process"/>
    <property type="evidence" value="ECO:0007669"/>
    <property type="project" value="UniProtKB-ARBA"/>
</dbReference>
<dbReference type="InterPro" id="IPR004154">
    <property type="entry name" value="Anticodon-bd"/>
</dbReference>
<keyword evidence="4" id="KW-0067">ATP-binding</keyword>
<proteinExistence type="predicted"/>
<dbReference type="SUPFAM" id="SSF52954">
    <property type="entry name" value="Class II aaRS ABD-related"/>
    <property type="match status" value="1"/>
</dbReference>
<feature type="domain" description="Anticodon-binding" evidence="7">
    <location>
        <begin position="18"/>
        <end position="107"/>
    </location>
</feature>
<evidence type="ECO:0000256" key="3">
    <source>
        <dbReference type="ARBA" id="ARBA00022741"/>
    </source>
</evidence>
<dbReference type="GO" id="GO:0006426">
    <property type="term" value="P:glycyl-tRNA aminoacylation"/>
    <property type="evidence" value="ECO:0007669"/>
    <property type="project" value="TreeGrafter"/>
</dbReference>
<feature type="non-terminal residue" evidence="8">
    <location>
        <position position="1"/>
    </location>
</feature>
<dbReference type="GO" id="GO:0005737">
    <property type="term" value="C:cytoplasm"/>
    <property type="evidence" value="ECO:0007669"/>
    <property type="project" value="TreeGrafter"/>
</dbReference>
<dbReference type="PANTHER" id="PTHR10745">
    <property type="entry name" value="GLYCYL-TRNA SYNTHETASE/DNA POLYMERASE SUBUNIT GAMMA-2"/>
    <property type="match status" value="1"/>
</dbReference>
<evidence type="ECO:0000256" key="5">
    <source>
        <dbReference type="ARBA" id="ARBA00022917"/>
    </source>
</evidence>
<dbReference type="PANTHER" id="PTHR10745:SF8">
    <property type="entry name" value="DNA POLYMERASE SUBUNIT GAMMA-2, MITOCHONDRIAL"/>
    <property type="match status" value="1"/>
</dbReference>
<evidence type="ECO:0000256" key="4">
    <source>
        <dbReference type="ARBA" id="ARBA00022840"/>
    </source>
</evidence>
<dbReference type="AlphaFoldDB" id="X1R7B7"/>
<keyword evidence="3" id="KW-0547">Nucleotide-binding</keyword>
<organism evidence="8">
    <name type="scientific">marine sediment metagenome</name>
    <dbReference type="NCBI Taxonomy" id="412755"/>
    <lineage>
        <taxon>unclassified sequences</taxon>
        <taxon>metagenomes</taxon>
        <taxon>ecological metagenomes</taxon>
    </lineage>
</organism>
<keyword evidence="1" id="KW-0963">Cytoplasm</keyword>
<dbReference type="EMBL" id="BARV01041517">
    <property type="protein sequence ID" value="GAI51489.1"/>
    <property type="molecule type" value="Genomic_DNA"/>
</dbReference>
<protein>
    <recommendedName>
        <fullName evidence="7">Anticodon-binding domain-containing protein</fullName>
    </recommendedName>
</protein>
<reference evidence="8" key="1">
    <citation type="journal article" date="2014" name="Front. Microbiol.">
        <title>High frequency of phylogenetically diverse reductive dehalogenase-homologous genes in deep subseafloor sedimentary metagenomes.</title>
        <authorList>
            <person name="Kawai M."/>
            <person name="Futagami T."/>
            <person name="Toyoda A."/>
            <person name="Takaki Y."/>
            <person name="Nishi S."/>
            <person name="Hori S."/>
            <person name="Arai W."/>
            <person name="Tsubouchi T."/>
            <person name="Morono Y."/>
            <person name="Uchiyama I."/>
            <person name="Ito T."/>
            <person name="Fujiyama A."/>
            <person name="Inagaki F."/>
            <person name="Takami H."/>
        </authorList>
    </citation>
    <scope>NUCLEOTIDE SEQUENCE</scope>
    <source>
        <strain evidence="8">Expedition CK06-06</strain>
    </source>
</reference>
<evidence type="ECO:0000256" key="6">
    <source>
        <dbReference type="ARBA" id="ARBA00023146"/>
    </source>
</evidence>
<sequence>RGETRNLLRFHPALAPVKVAIFPLVKRDGMPEISQNIYNNLKKYFNCFYDEKGAVGRRYRRQDEAGTPFCITVDGQTKEDTTVTVRDRDSMDQIRVSTDQLLNHLREKLEL</sequence>
<dbReference type="Gene3D" id="3.40.50.800">
    <property type="entry name" value="Anticodon-binding domain"/>
    <property type="match status" value="1"/>
</dbReference>
<evidence type="ECO:0000256" key="2">
    <source>
        <dbReference type="ARBA" id="ARBA00022598"/>
    </source>
</evidence>
<evidence type="ECO:0000256" key="1">
    <source>
        <dbReference type="ARBA" id="ARBA00022490"/>
    </source>
</evidence>
<gene>
    <name evidence="8" type="ORF">S06H3_62815</name>
</gene>
<keyword evidence="6" id="KW-0030">Aminoacyl-tRNA synthetase</keyword>
<dbReference type="InterPro" id="IPR036621">
    <property type="entry name" value="Anticodon-bd_dom_sf"/>
</dbReference>
<dbReference type="InterPro" id="IPR027031">
    <property type="entry name" value="Gly-tRNA_synthase/POLG2"/>
</dbReference>
<dbReference type="FunFam" id="3.40.50.800:FF:000002">
    <property type="entry name" value="Glycine--tRNA ligase"/>
    <property type="match status" value="1"/>
</dbReference>
<evidence type="ECO:0000259" key="7">
    <source>
        <dbReference type="Pfam" id="PF03129"/>
    </source>
</evidence>
<name>X1R7B7_9ZZZZ</name>
<accession>X1R7B7</accession>
<comment type="caution">
    <text evidence="8">The sequence shown here is derived from an EMBL/GenBank/DDBJ whole genome shotgun (WGS) entry which is preliminary data.</text>
</comment>
<keyword evidence="5" id="KW-0648">Protein biosynthesis</keyword>
<keyword evidence="2" id="KW-0436">Ligase</keyword>
<dbReference type="Pfam" id="PF03129">
    <property type="entry name" value="HGTP_anticodon"/>
    <property type="match status" value="1"/>
</dbReference>